<organism evidence="1">
    <name type="scientific">virus sp. ctmTa7</name>
    <dbReference type="NCBI Taxonomy" id="2828255"/>
    <lineage>
        <taxon>Viruses</taxon>
    </lineage>
</organism>
<accession>A0A8S5RC56</accession>
<sequence>MQNITEIINIIEKSWGVNSIGCPFGSCTEDFANEKMIEIANRHNFPDDIIDLIKDNPIKFPKYQKFDNGRGIGRYYANLIRQKKR</sequence>
<protein>
    <submittedName>
        <fullName evidence="1">Uncharacterized protein</fullName>
    </submittedName>
</protein>
<dbReference type="EMBL" id="BK059091">
    <property type="protein sequence ID" value="DAE28935.1"/>
    <property type="molecule type" value="Genomic_DNA"/>
</dbReference>
<name>A0A8S5RC56_9VIRU</name>
<reference evidence="1" key="1">
    <citation type="journal article" date="2021" name="Proc. Natl. Acad. Sci. U.S.A.">
        <title>A Catalog of Tens of Thousands of Viruses from Human Metagenomes Reveals Hidden Associations with Chronic Diseases.</title>
        <authorList>
            <person name="Tisza M.J."/>
            <person name="Buck C.B."/>
        </authorList>
    </citation>
    <scope>NUCLEOTIDE SEQUENCE</scope>
    <source>
        <strain evidence="1">CtmTa7</strain>
    </source>
</reference>
<proteinExistence type="predicted"/>
<evidence type="ECO:0000313" key="1">
    <source>
        <dbReference type="EMBL" id="DAE28935.1"/>
    </source>
</evidence>